<dbReference type="AlphaFoldDB" id="A0A937CTN4"/>
<dbReference type="PROSITE" id="PS00061">
    <property type="entry name" value="ADH_SHORT"/>
    <property type="match status" value="1"/>
</dbReference>
<dbReference type="RefSeq" id="WP_201675462.1">
    <property type="nucleotide sequence ID" value="NZ_JAEQNE010000004.1"/>
</dbReference>
<protein>
    <submittedName>
        <fullName evidence="3">SDR family oxidoreductase</fullName>
    </submittedName>
</protein>
<dbReference type="Gene3D" id="3.40.50.720">
    <property type="entry name" value="NAD(P)-binding Rossmann-like Domain"/>
    <property type="match status" value="1"/>
</dbReference>
<dbReference type="InterPro" id="IPR036291">
    <property type="entry name" value="NAD(P)-bd_dom_sf"/>
</dbReference>
<keyword evidence="4" id="KW-1185">Reference proteome</keyword>
<sequence>MGTTKETVMITGAAGHLGRAVAATFRARGAQLVLVGRDRAQLQRAFEDSGEALLVAADLLDADQVARGTAEAVAKFGRIHALCHLAGGFRMGDAVHRTADEDWRFLMDVNARTLVNVAQAVVPHMIGQGSGRIVTVGASAAQKGAAHMGAYCAAKSAVLRLTESMSAELKHKGLNVNCVLPTIIDTVDNRAAMPEADPARWVAPEALAEVIAFLASDAARAIHGAAIPVSGLA</sequence>
<dbReference type="SUPFAM" id="SSF51735">
    <property type="entry name" value="NAD(P)-binding Rossmann-fold domains"/>
    <property type="match status" value="1"/>
</dbReference>
<dbReference type="PRINTS" id="PR00081">
    <property type="entry name" value="GDHRDH"/>
</dbReference>
<proteinExistence type="inferred from homology"/>
<gene>
    <name evidence="3" type="ORF">JJ685_16760</name>
</gene>
<dbReference type="InterPro" id="IPR002347">
    <property type="entry name" value="SDR_fam"/>
</dbReference>
<dbReference type="InterPro" id="IPR057326">
    <property type="entry name" value="KR_dom"/>
</dbReference>
<reference evidence="3 4" key="1">
    <citation type="journal article" date="2017" name="Int. J. Syst. Evol. Microbiol.">
        <title>Ramlibacter monticola sp. nov., isolated from forest soil.</title>
        <authorList>
            <person name="Chaudhary D.K."/>
            <person name="Kim J."/>
        </authorList>
    </citation>
    <scope>NUCLEOTIDE SEQUENCE [LARGE SCALE GENOMIC DNA]</scope>
    <source>
        <strain evidence="3 4">KACC 19175</strain>
    </source>
</reference>
<comment type="similarity">
    <text evidence="1">Belongs to the short-chain dehydrogenases/reductases (SDR) family.</text>
</comment>
<dbReference type="GO" id="GO:0016616">
    <property type="term" value="F:oxidoreductase activity, acting on the CH-OH group of donors, NAD or NADP as acceptor"/>
    <property type="evidence" value="ECO:0007669"/>
    <property type="project" value="TreeGrafter"/>
</dbReference>
<evidence type="ECO:0000256" key="1">
    <source>
        <dbReference type="ARBA" id="ARBA00006484"/>
    </source>
</evidence>
<dbReference type="PANTHER" id="PTHR42760">
    <property type="entry name" value="SHORT-CHAIN DEHYDROGENASES/REDUCTASES FAMILY MEMBER"/>
    <property type="match status" value="1"/>
</dbReference>
<feature type="domain" description="Ketoreductase" evidence="2">
    <location>
        <begin position="6"/>
        <end position="186"/>
    </location>
</feature>
<evidence type="ECO:0000313" key="3">
    <source>
        <dbReference type="EMBL" id="MBL0392790.1"/>
    </source>
</evidence>
<evidence type="ECO:0000259" key="2">
    <source>
        <dbReference type="SMART" id="SM00822"/>
    </source>
</evidence>
<dbReference type="InterPro" id="IPR020904">
    <property type="entry name" value="Sc_DH/Rdtase_CS"/>
</dbReference>
<dbReference type="EMBL" id="JAEQNE010000004">
    <property type="protein sequence ID" value="MBL0392790.1"/>
    <property type="molecule type" value="Genomic_DNA"/>
</dbReference>
<dbReference type="Pfam" id="PF00106">
    <property type="entry name" value="adh_short"/>
    <property type="match status" value="1"/>
</dbReference>
<dbReference type="SMART" id="SM00822">
    <property type="entry name" value="PKS_KR"/>
    <property type="match status" value="1"/>
</dbReference>
<dbReference type="Proteomes" id="UP000599109">
    <property type="component" value="Unassembled WGS sequence"/>
</dbReference>
<organism evidence="3 4">
    <name type="scientific">Ramlibacter monticola</name>
    <dbReference type="NCBI Taxonomy" id="1926872"/>
    <lineage>
        <taxon>Bacteria</taxon>
        <taxon>Pseudomonadati</taxon>
        <taxon>Pseudomonadota</taxon>
        <taxon>Betaproteobacteria</taxon>
        <taxon>Burkholderiales</taxon>
        <taxon>Comamonadaceae</taxon>
        <taxon>Ramlibacter</taxon>
    </lineage>
</organism>
<evidence type="ECO:0000313" key="4">
    <source>
        <dbReference type="Proteomes" id="UP000599109"/>
    </source>
</evidence>
<accession>A0A937CTN4</accession>
<comment type="caution">
    <text evidence="3">The sequence shown here is derived from an EMBL/GenBank/DDBJ whole genome shotgun (WGS) entry which is preliminary data.</text>
</comment>
<name>A0A937CTN4_9BURK</name>